<dbReference type="RefSeq" id="XP_044542673.1">
    <property type="nucleotide sequence ID" value="XM_044687836.1"/>
</dbReference>
<gene>
    <name evidence="2" type="ORF">C9374_012106</name>
</gene>
<organism evidence="2 3">
    <name type="scientific">Naegleria lovaniensis</name>
    <name type="common">Amoeba</name>
    <dbReference type="NCBI Taxonomy" id="51637"/>
    <lineage>
        <taxon>Eukaryota</taxon>
        <taxon>Discoba</taxon>
        <taxon>Heterolobosea</taxon>
        <taxon>Tetramitia</taxon>
        <taxon>Eutetramitia</taxon>
        <taxon>Vahlkampfiidae</taxon>
        <taxon>Naegleria</taxon>
    </lineage>
</organism>
<dbReference type="Proteomes" id="UP000816034">
    <property type="component" value="Unassembled WGS sequence"/>
</dbReference>
<feature type="compositionally biased region" description="Low complexity" evidence="1">
    <location>
        <begin position="1"/>
        <end position="25"/>
    </location>
</feature>
<evidence type="ECO:0000313" key="3">
    <source>
        <dbReference type="Proteomes" id="UP000816034"/>
    </source>
</evidence>
<dbReference type="AlphaFoldDB" id="A0AA88GF82"/>
<accession>A0AA88GF82</accession>
<dbReference type="EMBL" id="PYSW02000054">
    <property type="protein sequence ID" value="KAG2373499.1"/>
    <property type="molecule type" value="Genomic_DNA"/>
</dbReference>
<reference evidence="2 3" key="1">
    <citation type="journal article" date="2018" name="BMC Genomics">
        <title>The genome of Naegleria lovaniensis, the basis for a comparative approach to unravel pathogenicity factors of the human pathogenic amoeba N. fowleri.</title>
        <authorList>
            <person name="Liechti N."/>
            <person name="Schurch N."/>
            <person name="Bruggmann R."/>
            <person name="Wittwer M."/>
        </authorList>
    </citation>
    <scope>NUCLEOTIDE SEQUENCE [LARGE SCALE GENOMIC DNA]</scope>
    <source>
        <strain evidence="2 3">ATCC 30569</strain>
    </source>
</reference>
<dbReference type="GeneID" id="68104560"/>
<feature type="compositionally biased region" description="Basic and acidic residues" evidence="1">
    <location>
        <begin position="110"/>
        <end position="133"/>
    </location>
</feature>
<comment type="caution">
    <text evidence="2">The sequence shown here is derived from an EMBL/GenBank/DDBJ whole genome shotgun (WGS) entry which is preliminary data.</text>
</comment>
<name>A0AA88GF82_NAELO</name>
<feature type="region of interest" description="Disordered" evidence="1">
    <location>
        <begin position="1"/>
        <end position="133"/>
    </location>
</feature>
<feature type="compositionally biased region" description="Low complexity" evidence="1">
    <location>
        <begin position="60"/>
        <end position="75"/>
    </location>
</feature>
<protein>
    <submittedName>
        <fullName evidence="2">Uncharacterized protein</fullName>
    </submittedName>
</protein>
<keyword evidence="3" id="KW-1185">Reference proteome</keyword>
<proteinExistence type="predicted"/>
<sequence>MNFNFSSSGSSSSGGSFNLPSSSSNTNPQIPSSQPTPPGIRSSNVGHDDVHPQINPPIHIPSSISDEGSSGSSGSQVGPHDPMFSGTHRPSEQHPHFDPVYPHNPMGDPIPDHQRVPHDLGNEDNMMEGHHEQ</sequence>
<evidence type="ECO:0000256" key="1">
    <source>
        <dbReference type="SAM" id="MobiDB-lite"/>
    </source>
</evidence>
<evidence type="ECO:0000313" key="2">
    <source>
        <dbReference type="EMBL" id="KAG2373499.1"/>
    </source>
</evidence>